<accession>A0A371ELX1</accession>
<dbReference type="Pfam" id="PF00078">
    <property type="entry name" value="RVT_1"/>
    <property type="match status" value="1"/>
</dbReference>
<dbReference type="CDD" id="cd01647">
    <property type="entry name" value="RT_LTR"/>
    <property type="match status" value="1"/>
</dbReference>
<name>A0A371ELX1_MUCPR</name>
<dbReference type="InterPro" id="IPR043128">
    <property type="entry name" value="Rev_trsase/Diguanyl_cyclase"/>
</dbReference>
<dbReference type="SUPFAM" id="SSF53098">
    <property type="entry name" value="Ribonuclease H-like"/>
    <property type="match status" value="1"/>
</dbReference>
<dbReference type="Gene3D" id="3.30.70.270">
    <property type="match status" value="1"/>
</dbReference>
<gene>
    <name evidence="2" type="primary">pol</name>
    <name evidence="2" type="ORF">CR513_54108</name>
</gene>
<evidence type="ECO:0000259" key="1">
    <source>
        <dbReference type="Pfam" id="PF00078"/>
    </source>
</evidence>
<dbReference type="InterPro" id="IPR012337">
    <property type="entry name" value="RNaseH-like_sf"/>
</dbReference>
<dbReference type="PANTHER" id="PTHR37984">
    <property type="entry name" value="PROTEIN CBG26694"/>
    <property type="match status" value="1"/>
</dbReference>
<dbReference type="InterPro" id="IPR000477">
    <property type="entry name" value="RT_dom"/>
</dbReference>
<feature type="non-terminal residue" evidence="2">
    <location>
        <position position="1"/>
    </location>
</feature>
<feature type="domain" description="Reverse transcriptase" evidence="1">
    <location>
        <begin position="15"/>
        <end position="103"/>
    </location>
</feature>
<dbReference type="OrthoDB" id="101614at2759"/>
<dbReference type="SUPFAM" id="SSF56672">
    <property type="entry name" value="DNA/RNA polymerases"/>
    <property type="match status" value="1"/>
</dbReference>
<keyword evidence="3" id="KW-1185">Reference proteome</keyword>
<dbReference type="PANTHER" id="PTHR37984:SF5">
    <property type="entry name" value="PROTEIN NYNRIN-LIKE"/>
    <property type="match status" value="1"/>
</dbReference>
<dbReference type="InterPro" id="IPR036397">
    <property type="entry name" value="RNaseH_sf"/>
</dbReference>
<comment type="caution">
    <text evidence="2">The sequence shown here is derived from an EMBL/GenBank/DDBJ whole genome shotgun (WGS) entry which is preliminary data.</text>
</comment>
<dbReference type="GO" id="GO:0003676">
    <property type="term" value="F:nucleic acid binding"/>
    <property type="evidence" value="ECO:0007669"/>
    <property type="project" value="InterPro"/>
</dbReference>
<dbReference type="Gene3D" id="3.30.420.10">
    <property type="entry name" value="Ribonuclease H-like superfamily/Ribonuclease H"/>
    <property type="match status" value="2"/>
</dbReference>
<organism evidence="2 3">
    <name type="scientific">Mucuna pruriens</name>
    <name type="common">Velvet bean</name>
    <name type="synonym">Dolichos pruriens</name>
    <dbReference type="NCBI Taxonomy" id="157652"/>
    <lineage>
        <taxon>Eukaryota</taxon>
        <taxon>Viridiplantae</taxon>
        <taxon>Streptophyta</taxon>
        <taxon>Embryophyta</taxon>
        <taxon>Tracheophyta</taxon>
        <taxon>Spermatophyta</taxon>
        <taxon>Magnoliopsida</taxon>
        <taxon>eudicotyledons</taxon>
        <taxon>Gunneridae</taxon>
        <taxon>Pentapetalae</taxon>
        <taxon>rosids</taxon>
        <taxon>fabids</taxon>
        <taxon>Fabales</taxon>
        <taxon>Fabaceae</taxon>
        <taxon>Papilionoideae</taxon>
        <taxon>50 kb inversion clade</taxon>
        <taxon>NPAAA clade</taxon>
        <taxon>indigoferoid/millettioid clade</taxon>
        <taxon>Phaseoleae</taxon>
        <taxon>Mucuna</taxon>
    </lineage>
</organism>
<reference evidence="2" key="1">
    <citation type="submission" date="2018-05" db="EMBL/GenBank/DDBJ databases">
        <title>Draft genome of Mucuna pruriens seed.</title>
        <authorList>
            <person name="Nnadi N.E."/>
            <person name="Vos R."/>
            <person name="Hasami M.H."/>
            <person name="Devisetty U.K."/>
            <person name="Aguiy J.C."/>
        </authorList>
    </citation>
    <scope>NUCLEOTIDE SEQUENCE [LARGE SCALE GENOMIC DNA]</scope>
    <source>
        <strain evidence="2">JCA_2017</strain>
    </source>
</reference>
<dbReference type="InterPro" id="IPR050951">
    <property type="entry name" value="Retrovirus_Pol_polyprotein"/>
</dbReference>
<dbReference type="EMBL" id="QJKJ01013152">
    <property type="protein sequence ID" value="RDX67047.1"/>
    <property type="molecule type" value="Genomic_DNA"/>
</dbReference>
<dbReference type="AlphaFoldDB" id="A0A371ELX1"/>
<sequence length="304" mass="35291">MHAQDEAKTTIITEVEAYCYKVMPFRLKNAGATYQRLMDKIFKGLIREDVEVYIDDMVVKSTTTIDHCEALERVFQVLRRHQLKLNPEKCSFGVQARKFLGYMLIERGIESNPKKFQAIINIRSPRTMKEVQQLTGRITTLSRFLSRSVEATVPIFKTLKKGDPFSASRVPEVCESDRDTPEQLHSITSPWPFYKWGVDILGPFPPAPGQVKYLIVAVDYFTKRIEVEPVATISLKKIKRFYWRKIIYRFGLLAEIAKTANKVILRGLRRCLKEAKERWADELLQVLWSYHMKPHSSTNETPFA</sequence>
<evidence type="ECO:0000313" key="3">
    <source>
        <dbReference type="Proteomes" id="UP000257109"/>
    </source>
</evidence>
<dbReference type="InterPro" id="IPR043502">
    <property type="entry name" value="DNA/RNA_pol_sf"/>
</dbReference>
<protein>
    <submittedName>
        <fullName evidence="2">Retrovirus-related Pol polyprotein from transposon 17.6</fullName>
    </submittedName>
</protein>
<proteinExistence type="predicted"/>
<dbReference type="Proteomes" id="UP000257109">
    <property type="component" value="Unassembled WGS sequence"/>
</dbReference>
<evidence type="ECO:0000313" key="2">
    <source>
        <dbReference type="EMBL" id="RDX67047.1"/>
    </source>
</evidence>
<dbReference type="FunFam" id="3.30.70.270:FF:000003">
    <property type="entry name" value="Transposon Ty3-G Gag-Pol polyprotein"/>
    <property type="match status" value="1"/>
</dbReference>